<sequence>MIASPEYVLAVLELLDEDVADEEPDDEPDGAVGSWPAESADEAADEPEEEPVLSELLLVVVTWRLSAATMAVELREVL</sequence>
<feature type="compositionally biased region" description="Acidic residues" evidence="1">
    <location>
        <begin position="17"/>
        <end position="29"/>
    </location>
</feature>
<evidence type="ECO:0000313" key="2">
    <source>
        <dbReference type="EMBL" id="GAA1969946.1"/>
    </source>
</evidence>
<dbReference type="Proteomes" id="UP001500013">
    <property type="component" value="Unassembled WGS sequence"/>
</dbReference>
<name>A0ABN2RJ01_9MICO</name>
<dbReference type="EMBL" id="BAAAPU010000003">
    <property type="protein sequence ID" value="GAA1969946.1"/>
    <property type="molecule type" value="Genomic_DNA"/>
</dbReference>
<comment type="caution">
    <text evidence="2">The sequence shown here is derived from an EMBL/GenBank/DDBJ whole genome shotgun (WGS) entry which is preliminary data.</text>
</comment>
<evidence type="ECO:0000256" key="1">
    <source>
        <dbReference type="SAM" id="MobiDB-lite"/>
    </source>
</evidence>
<protein>
    <submittedName>
        <fullName evidence="2">Uncharacterized protein</fullName>
    </submittedName>
</protein>
<reference evidence="2 3" key="1">
    <citation type="journal article" date="2019" name="Int. J. Syst. Evol. Microbiol.">
        <title>The Global Catalogue of Microorganisms (GCM) 10K type strain sequencing project: providing services to taxonomists for standard genome sequencing and annotation.</title>
        <authorList>
            <consortium name="The Broad Institute Genomics Platform"/>
            <consortium name="The Broad Institute Genome Sequencing Center for Infectious Disease"/>
            <person name="Wu L."/>
            <person name="Ma J."/>
        </authorList>
    </citation>
    <scope>NUCLEOTIDE SEQUENCE [LARGE SCALE GENOMIC DNA]</scope>
    <source>
        <strain evidence="2 3">JCM 15628</strain>
    </source>
</reference>
<organism evidence="2 3">
    <name type="scientific">Terrabacter lapilli</name>
    <dbReference type="NCBI Taxonomy" id="436231"/>
    <lineage>
        <taxon>Bacteria</taxon>
        <taxon>Bacillati</taxon>
        <taxon>Actinomycetota</taxon>
        <taxon>Actinomycetes</taxon>
        <taxon>Micrococcales</taxon>
        <taxon>Intrasporangiaceae</taxon>
        <taxon>Terrabacter</taxon>
    </lineage>
</organism>
<proteinExistence type="predicted"/>
<feature type="region of interest" description="Disordered" evidence="1">
    <location>
        <begin position="17"/>
        <end position="51"/>
    </location>
</feature>
<feature type="compositionally biased region" description="Acidic residues" evidence="1">
    <location>
        <begin position="39"/>
        <end position="51"/>
    </location>
</feature>
<keyword evidence="3" id="KW-1185">Reference proteome</keyword>
<gene>
    <name evidence="2" type="ORF">GCM10009817_07370</name>
</gene>
<accession>A0ABN2RJ01</accession>
<evidence type="ECO:0000313" key="3">
    <source>
        <dbReference type="Proteomes" id="UP001500013"/>
    </source>
</evidence>